<gene>
    <name evidence="1" type="ORF">KSP40_PGU008434</name>
</gene>
<protein>
    <submittedName>
        <fullName evidence="1">Uncharacterized protein</fullName>
    </submittedName>
</protein>
<keyword evidence="2" id="KW-1185">Reference proteome</keyword>
<accession>A0ABR2M7W0</accession>
<reference evidence="1 2" key="1">
    <citation type="journal article" date="2022" name="Nat. Plants">
        <title>Genomes of leafy and leafless Platanthera orchids illuminate the evolution of mycoheterotrophy.</title>
        <authorList>
            <person name="Li M.H."/>
            <person name="Liu K.W."/>
            <person name="Li Z."/>
            <person name="Lu H.C."/>
            <person name="Ye Q.L."/>
            <person name="Zhang D."/>
            <person name="Wang J.Y."/>
            <person name="Li Y.F."/>
            <person name="Zhong Z.M."/>
            <person name="Liu X."/>
            <person name="Yu X."/>
            <person name="Liu D.K."/>
            <person name="Tu X.D."/>
            <person name="Liu B."/>
            <person name="Hao Y."/>
            <person name="Liao X.Y."/>
            <person name="Jiang Y.T."/>
            <person name="Sun W.H."/>
            <person name="Chen J."/>
            <person name="Chen Y.Q."/>
            <person name="Ai Y."/>
            <person name="Zhai J.W."/>
            <person name="Wu S.S."/>
            <person name="Zhou Z."/>
            <person name="Hsiao Y.Y."/>
            <person name="Wu W.L."/>
            <person name="Chen Y.Y."/>
            <person name="Lin Y.F."/>
            <person name="Hsu J.L."/>
            <person name="Li C.Y."/>
            <person name="Wang Z.W."/>
            <person name="Zhao X."/>
            <person name="Zhong W.Y."/>
            <person name="Ma X.K."/>
            <person name="Ma L."/>
            <person name="Huang J."/>
            <person name="Chen G.Z."/>
            <person name="Huang M.Z."/>
            <person name="Huang L."/>
            <person name="Peng D.H."/>
            <person name="Luo Y.B."/>
            <person name="Zou S.Q."/>
            <person name="Chen S.P."/>
            <person name="Lan S."/>
            <person name="Tsai W.C."/>
            <person name="Van de Peer Y."/>
            <person name="Liu Z.J."/>
        </authorList>
    </citation>
    <scope>NUCLEOTIDE SEQUENCE [LARGE SCALE GENOMIC DNA]</scope>
    <source>
        <strain evidence="1">Lor288</strain>
    </source>
</reference>
<comment type="caution">
    <text evidence="1">The sequence shown here is derived from an EMBL/GenBank/DDBJ whole genome shotgun (WGS) entry which is preliminary data.</text>
</comment>
<dbReference type="Proteomes" id="UP001412067">
    <property type="component" value="Unassembled WGS sequence"/>
</dbReference>
<evidence type="ECO:0000313" key="2">
    <source>
        <dbReference type="Proteomes" id="UP001412067"/>
    </source>
</evidence>
<sequence length="89" mass="9834">MFMLPSFPVNPCPVAAAARGDIVEVASRISVKGRDTGLTYFMFLRSKHPVWPSSLDGTTSMLPLAEVFIGVTLNPRWIIEFLPDPNLTQ</sequence>
<dbReference type="EMBL" id="JBBWWR010000011">
    <property type="protein sequence ID" value="KAK8960133.1"/>
    <property type="molecule type" value="Genomic_DNA"/>
</dbReference>
<organism evidence="1 2">
    <name type="scientific">Platanthera guangdongensis</name>
    <dbReference type="NCBI Taxonomy" id="2320717"/>
    <lineage>
        <taxon>Eukaryota</taxon>
        <taxon>Viridiplantae</taxon>
        <taxon>Streptophyta</taxon>
        <taxon>Embryophyta</taxon>
        <taxon>Tracheophyta</taxon>
        <taxon>Spermatophyta</taxon>
        <taxon>Magnoliopsida</taxon>
        <taxon>Liliopsida</taxon>
        <taxon>Asparagales</taxon>
        <taxon>Orchidaceae</taxon>
        <taxon>Orchidoideae</taxon>
        <taxon>Orchideae</taxon>
        <taxon>Orchidinae</taxon>
        <taxon>Platanthera</taxon>
    </lineage>
</organism>
<evidence type="ECO:0000313" key="1">
    <source>
        <dbReference type="EMBL" id="KAK8960133.1"/>
    </source>
</evidence>
<name>A0ABR2M7W0_9ASPA</name>
<proteinExistence type="predicted"/>